<proteinExistence type="predicted"/>
<dbReference type="SUPFAM" id="SSF56219">
    <property type="entry name" value="DNase I-like"/>
    <property type="match status" value="1"/>
</dbReference>
<protein>
    <recommendedName>
        <fullName evidence="1">Endonuclease/exonuclease/phosphatase domain-containing protein</fullName>
    </recommendedName>
</protein>
<dbReference type="InterPro" id="IPR036691">
    <property type="entry name" value="Endo/exonu/phosph_ase_sf"/>
</dbReference>
<reference evidence="2" key="1">
    <citation type="submission" date="2018-05" db="EMBL/GenBank/DDBJ databases">
        <authorList>
            <person name="Lanie J.A."/>
            <person name="Ng W.-L."/>
            <person name="Kazmierczak K.M."/>
            <person name="Andrzejewski T.M."/>
            <person name="Davidsen T.M."/>
            <person name="Wayne K.J."/>
            <person name="Tettelin H."/>
            <person name="Glass J.I."/>
            <person name="Rusch D."/>
            <person name="Podicherti R."/>
            <person name="Tsui H.-C.T."/>
            <person name="Winkler M.E."/>
        </authorList>
    </citation>
    <scope>NUCLEOTIDE SEQUENCE</scope>
</reference>
<dbReference type="InterPro" id="IPR005135">
    <property type="entry name" value="Endo/exonuclease/phosphatase"/>
</dbReference>
<dbReference type="Gene3D" id="3.60.10.10">
    <property type="entry name" value="Endonuclease/exonuclease/phosphatase"/>
    <property type="match status" value="1"/>
</dbReference>
<dbReference type="CDD" id="cd09084">
    <property type="entry name" value="EEP-2"/>
    <property type="match status" value="1"/>
</dbReference>
<dbReference type="GO" id="GO:0003824">
    <property type="term" value="F:catalytic activity"/>
    <property type="evidence" value="ECO:0007669"/>
    <property type="project" value="InterPro"/>
</dbReference>
<evidence type="ECO:0000313" key="2">
    <source>
        <dbReference type="EMBL" id="SUZ99836.1"/>
    </source>
</evidence>
<dbReference type="AlphaFoldDB" id="A0A381S707"/>
<gene>
    <name evidence="2" type="ORF">METZ01_LOCUS52690</name>
</gene>
<name>A0A381S707_9ZZZZ</name>
<dbReference type="Pfam" id="PF03372">
    <property type="entry name" value="Exo_endo_phos"/>
    <property type="match status" value="1"/>
</dbReference>
<feature type="domain" description="Endonuclease/exonuclease/phosphatase" evidence="1">
    <location>
        <begin position="33"/>
        <end position="258"/>
    </location>
</feature>
<dbReference type="EMBL" id="UINC01002742">
    <property type="protein sequence ID" value="SUZ99836.1"/>
    <property type="molecule type" value="Genomic_DNA"/>
</dbReference>
<organism evidence="2">
    <name type="scientific">marine metagenome</name>
    <dbReference type="NCBI Taxonomy" id="408172"/>
    <lineage>
        <taxon>unclassified sequences</taxon>
        <taxon>metagenomes</taxon>
        <taxon>ecological metagenomes</taxon>
    </lineage>
</organism>
<sequence>MPIIILTLLFYNSFSFYKIGDSDTNNKEGFHIMSFNARLFNHYKWIKNDNIPLKAKEFISNNKPDLLALQEYHGDYQYLLDNFKNKHIHISGNNVGQSIHTDYNIVKKGIVEFDNSINNAIFVDLVIKKDTLRVYNAHFESFKIDLLNLKADFISIKKVINKIKLGYIAQKEQSNTLINHILKSPYKVVLAIDLNNTQHSFVYKEIKNKLNDVFELKGYGFGSTYDFKFMPIRIDYIFISRSISAKYFEIYNQKLSDHKPISAFIDI</sequence>
<evidence type="ECO:0000259" key="1">
    <source>
        <dbReference type="Pfam" id="PF03372"/>
    </source>
</evidence>
<accession>A0A381S707</accession>